<organism evidence="1 2">
    <name type="scientific">Cetobacterium somerae ATCC BAA-474</name>
    <dbReference type="NCBI Taxonomy" id="1319815"/>
    <lineage>
        <taxon>Bacteria</taxon>
        <taxon>Fusobacteriati</taxon>
        <taxon>Fusobacteriota</taxon>
        <taxon>Fusobacteriia</taxon>
        <taxon>Fusobacteriales</taxon>
        <taxon>Fusobacteriaceae</taxon>
        <taxon>Cetobacterium</taxon>
    </lineage>
</organism>
<evidence type="ECO:0000313" key="1">
    <source>
        <dbReference type="EMBL" id="ERT67691.1"/>
    </source>
</evidence>
<dbReference type="EMBL" id="AXZF01000109">
    <property type="protein sequence ID" value="ERT67691.1"/>
    <property type="molecule type" value="Genomic_DNA"/>
</dbReference>
<gene>
    <name evidence="1" type="ORF">HMPREF0202_02280</name>
</gene>
<sequence length="244" mass="26464">ATLKRYAASNNVVVKNLIPTDTSQFVIGTVKLNDQNTEMTETSINSGLRFFGGNSRNIVGFTQVIFAWDNVNNKTIVLQTTIPQVTVNDSYNKNARNYSLNVSKVYNGYYTISSPSYPTTTTTMVPGEVYTNDSAPLFRLGVASTSSNAKYFYDNFTFGDITINTVGGTINNSSFTITNPIAKGNTSGIGTYVLDGTTRSPSGLPRNINTLTWTSAGINSNPGYTLYPSIHNIGVWFTDGTTTV</sequence>
<name>U7V882_9FUSO</name>
<proteinExistence type="predicted"/>
<accession>U7V882</accession>
<protein>
    <submittedName>
        <fullName evidence="1">Agglutinin</fullName>
    </submittedName>
</protein>
<reference evidence="1 2" key="1">
    <citation type="submission" date="2013-08" db="EMBL/GenBank/DDBJ databases">
        <authorList>
            <person name="Weinstock G."/>
            <person name="Sodergren E."/>
            <person name="Wylie T."/>
            <person name="Fulton L."/>
            <person name="Fulton R."/>
            <person name="Fronick C."/>
            <person name="O'Laughlin M."/>
            <person name="Godfrey J."/>
            <person name="Miner T."/>
            <person name="Herter B."/>
            <person name="Appelbaum E."/>
            <person name="Cordes M."/>
            <person name="Lek S."/>
            <person name="Wollam A."/>
            <person name="Pepin K.H."/>
            <person name="Palsikar V.B."/>
            <person name="Mitreva M."/>
            <person name="Wilson R.K."/>
        </authorList>
    </citation>
    <scope>NUCLEOTIDE SEQUENCE [LARGE SCALE GENOMIC DNA]</scope>
    <source>
        <strain evidence="1 2">ATCC BAA-474</strain>
    </source>
</reference>
<feature type="non-terminal residue" evidence="1">
    <location>
        <position position="244"/>
    </location>
</feature>
<dbReference type="RefSeq" id="WP_023051812.1">
    <property type="nucleotide sequence ID" value="NZ_KI518088.1"/>
</dbReference>
<keyword evidence="2" id="KW-1185">Reference proteome</keyword>
<comment type="caution">
    <text evidence="1">The sequence shown here is derived from an EMBL/GenBank/DDBJ whole genome shotgun (WGS) entry which is preliminary data.</text>
</comment>
<evidence type="ECO:0000313" key="2">
    <source>
        <dbReference type="Proteomes" id="UP000017081"/>
    </source>
</evidence>
<feature type="non-terminal residue" evidence="1">
    <location>
        <position position="1"/>
    </location>
</feature>
<dbReference type="AlphaFoldDB" id="U7V882"/>
<dbReference type="Proteomes" id="UP000017081">
    <property type="component" value="Unassembled WGS sequence"/>
</dbReference>